<evidence type="ECO:0000256" key="1">
    <source>
        <dbReference type="ARBA" id="ARBA00004651"/>
    </source>
</evidence>
<feature type="transmembrane region" description="Helical" evidence="6">
    <location>
        <begin position="218"/>
        <end position="239"/>
    </location>
</feature>
<dbReference type="InterPro" id="IPR050638">
    <property type="entry name" value="AA-Vitamin_Transporters"/>
</dbReference>
<dbReference type="GO" id="GO:0005886">
    <property type="term" value="C:plasma membrane"/>
    <property type="evidence" value="ECO:0007669"/>
    <property type="project" value="UniProtKB-SubCell"/>
</dbReference>
<keyword evidence="2" id="KW-1003">Cell membrane</keyword>
<feature type="transmembrane region" description="Helical" evidence="6">
    <location>
        <begin position="69"/>
        <end position="90"/>
    </location>
</feature>
<dbReference type="PANTHER" id="PTHR32322">
    <property type="entry name" value="INNER MEMBRANE TRANSPORTER"/>
    <property type="match status" value="1"/>
</dbReference>
<evidence type="ECO:0000256" key="3">
    <source>
        <dbReference type="ARBA" id="ARBA00022692"/>
    </source>
</evidence>
<comment type="caution">
    <text evidence="8">The sequence shown here is derived from an EMBL/GenBank/DDBJ whole genome shotgun (WGS) entry which is preliminary data.</text>
</comment>
<feature type="transmembrane region" description="Helical" evidence="6">
    <location>
        <begin position="36"/>
        <end position="57"/>
    </location>
</feature>
<feature type="domain" description="EamA" evidence="7">
    <location>
        <begin position="155"/>
        <end position="293"/>
    </location>
</feature>
<protein>
    <submittedName>
        <fullName evidence="8">DMT family transporter</fullName>
    </submittedName>
</protein>
<accession>A0A6I0LRU7</accession>
<dbReference type="Proteomes" id="UP000487989">
    <property type="component" value="Unassembled WGS sequence"/>
</dbReference>
<dbReference type="Gene3D" id="1.10.3730.20">
    <property type="match status" value="1"/>
</dbReference>
<feature type="transmembrane region" description="Helical" evidence="6">
    <location>
        <begin position="154"/>
        <end position="177"/>
    </location>
</feature>
<evidence type="ECO:0000256" key="6">
    <source>
        <dbReference type="SAM" id="Phobius"/>
    </source>
</evidence>
<evidence type="ECO:0000313" key="8">
    <source>
        <dbReference type="EMBL" id="KAB4257592.1"/>
    </source>
</evidence>
<keyword evidence="4 6" id="KW-1133">Transmembrane helix</keyword>
<evidence type="ECO:0000256" key="4">
    <source>
        <dbReference type="ARBA" id="ARBA00022989"/>
    </source>
</evidence>
<dbReference type="EMBL" id="WCTJ01000004">
    <property type="protein sequence ID" value="KAB4257592.1"/>
    <property type="molecule type" value="Genomic_DNA"/>
</dbReference>
<gene>
    <name evidence="8" type="ORF">GAP48_03725</name>
</gene>
<evidence type="ECO:0000313" key="9">
    <source>
        <dbReference type="Proteomes" id="UP000487989"/>
    </source>
</evidence>
<evidence type="ECO:0000259" key="7">
    <source>
        <dbReference type="Pfam" id="PF00892"/>
    </source>
</evidence>
<dbReference type="InterPro" id="IPR000620">
    <property type="entry name" value="EamA_dom"/>
</dbReference>
<organism evidence="8 9">
    <name type="scientific">Bacteroides uniformis</name>
    <dbReference type="NCBI Taxonomy" id="820"/>
    <lineage>
        <taxon>Bacteria</taxon>
        <taxon>Pseudomonadati</taxon>
        <taxon>Bacteroidota</taxon>
        <taxon>Bacteroidia</taxon>
        <taxon>Bacteroidales</taxon>
        <taxon>Bacteroidaceae</taxon>
        <taxon>Bacteroides</taxon>
    </lineage>
</organism>
<dbReference type="Pfam" id="PF00892">
    <property type="entry name" value="EamA"/>
    <property type="match status" value="2"/>
</dbReference>
<feature type="transmembrane region" description="Helical" evidence="6">
    <location>
        <begin position="189"/>
        <end position="206"/>
    </location>
</feature>
<keyword evidence="3 6" id="KW-0812">Transmembrane</keyword>
<proteinExistence type="predicted"/>
<reference evidence="8 9" key="1">
    <citation type="journal article" date="2019" name="Nat. Med.">
        <title>A library of human gut bacterial isolates paired with longitudinal multiomics data enables mechanistic microbiome research.</title>
        <authorList>
            <person name="Poyet M."/>
            <person name="Groussin M."/>
            <person name="Gibbons S.M."/>
            <person name="Avila-Pacheco J."/>
            <person name="Jiang X."/>
            <person name="Kearney S.M."/>
            <person name="Perrotta A.R."/>
            <person name="Berdy B."/>
            <person name="Zhao S."/>
            <person name="Lieberman T.D."/>
            <person name="Swanson P.K."/>
            <person name="Smith M."/>
            <person name="Roesemann S."/>
            <person name="Alexander J.E."/>
            <person name="Rich S.A."/>
            <person name="Livny J."/>
            <person name="Vlamakis H."/>
            <person name="Clish C."/>
            <person name="Bullock K."/>
            <person name="Deik A."/>
            <person name="Scott J."/>
            <person name="Pierce K.A."/>
            <person name="Xavier R.J."/>
            <person name="Alm E.J."/>
        </authorList>
    </citation>
    <scope>NUCLEOTIDE SEQUENCE [LARGE SCALE GENOMIC DNA]</scope>
    <source>
        <strain evidence="8 9">BIOML-A3</strain>
    </source>
</reference>
<dbReference type="PANTHER" id="PTHR32322:SF18">
    <property type="entry name" value="S-ADENOSYLMETHIONINE_S-ADENOSYLHOMOCYSTEINE TRANSPORTER"/>
    <property type="match status" value="1"/>
</dbReference>
<evidence type="ECO:0000256" key="2">
    <source>
        <dbReference type="ARBA" id="ARBA00022475"/>
    </source>
</evidence>
<dbReference type="RefSeq" id="WP_151882311.1">
    <property type="nucleotide sequence ID" value="NZ_WCTH01000006.1"/>
</dbReference>
<feature type="transmembrane region" description="Helical" evidence="6">
    <location>
        <begin position="96"/>
        <end position="117"/>
    </location>
</feature>
<feature type="transmembrane region" description="Helical" evidence="6">
    <location>
        <begin position="12"/>
        <end position="30"/>
    </location>
</feature>
<dbReference type="SUPFAM" id="SSF103481">
    <property type="entry name" value="Multidrug resistance efflux transporter EmrE"/>
    <property type="match status" value="2"/>
</dbReference>
<sequence>MRSNTPKGHAAIFFANVIYGLNIPVTKALLDRWMTPLGYMATRTLAALLIFWVIQCFMPRERVTRRDLLIIAIGGFMGFVVSQFLTALSLQYTSPVYFSLIIALSPLCVMLLAALLLKEPVTRQKSVGVVLGIAGAVLLVVCANSNIATGRNNLLGIGLACVSIFAYSIYLIIMRSVAQKYSAVTQMKWMFLFTAIILVPLGAYEYPRQAIFSSECDWSGILELGFVILFSTSLGYFLMPFGMKYLRATTVSVYMNLQPIVASSVAIFVRQDLFSWDKPLAALLVLTGAYIVNSSPAKNEQNKNQLTNNGNDV</sequence>
<keyword evidence="5 6" id="KW-0472">Membrane</keyword>
<evidence type="ECO:0000256" key="5">
    <source>
        <dbReference type="ARBA" id="ARBA00023136"/>
    </source>
</evidence>
<feature type="transmembrane region" description="Helical" evidence="6">
    <location>
        <begin position="129"/>
        <end position="148"/>
    </location>
</feature>
<feature type="domain" description="EamA" evidence="7">
    <location>
        <begin position="7"/>
        <end position="140"/>
    </location>
</feature>
<dbReference type="AlphaFoldDB" id="A0A6I0LRU7"/>
<dbReference type="InterPro" id="IPR037185">
    <property type="entry name" value="EmrE-like"/>
</dbReference>
<comment type="subcellular location">
    <subcellularLocation>
        <location evidence="1">Cell membrane</location>
        <topology evidence="1">Multi-pass membrane protein</topology>
    </subcellularLocation>
</comment>
<name>A0A6I0LRU7_BACUN</name>